<dbReference type="InterPro" id="IPR019821">
    <property type="entry name" value="Kinesin_motor_CS"/>
</dbReference>
<feature type="compositionally biased region" description="Basic and acidic residues" evidence="10">
    <location>
        <begin position="846"/>
        <end position="857"/>
    </location>
</feature>
<evidence type="ECO:0000313" key="12">
    <source>
        <dbReference type="EMBL" id="WAR02951.1"/>
    </source>
</evidence>
<feature type="compositionally biased region" description="Polar residues" evidence="10">
    <location>
        <begin position="764"/>
        <end position="777"/>
    </location>
</feature>
<comment type="similarity">
    <text evidence="8">Belongs to the TRAFAC class myosin-kinesin ATPase superfamily. Kinesin family.</text>
</comment>
<dbReference type="EMBL" id="CP111015">
    <property type="protein sequence ID" value="WAR02951.1"/>
    <property type="molecule type" value="Genomic_DNA"/>
</dbReference>
<dbReference type="PROSITE" id="PS50096">
    <property type="entry name" value="IQ"/>
    <property type="match status" value="1"/>
</dbReference>
<proteinExistence type="inferred from homology"/>
<dbReference type="InterPro" id="IPR001752">
    <property type="entry name" value="Kinesin_motor_dom"/>
</dbReference>
<evidence type="ECO:0000313" key="13">
    <source>
        <dbReference type="Proteomes" id="UP001164746"/>
    </source>
</evidence>
<feature type="compositionally biased region" description="Basic and acidic residues" evidence="10">
    <location>
        <begin position="887"/>
        <end position="908"/>
    </location>
</feature>
<evidence type="ECO:0000259" key="11">
    <source>
        <dbReference type="PROSITE" id="PS50067"/>
    </source>
</evidence>
<feature type="region of interest" description="Disordered" evidence="10">
    <location>
        <begin position="980"/>
        <end position="1092"/>
    </location>
</feature>
<feature type="compositionally biased region" description="Basic and acidic residues" evidence="10">
    <location>
        <begin position="1024"/>
        <end position="1042"/>
    </location>
</feature>
<dbReference type="Gene3D" id="3.40.850.10">
    <property type="entry name" value="Kinesin motor domain"/>
    <property type="match status" value="1"/>
</dbReference>
<feature type="region of interest" description="Disordered" evidence="10">
    <location>
        <begin position="763"/>
        <end position="943"/>
    </location>
</feature>
<evidence type="ECO:0000256" key="4">
    <source>
        <dbReference type="ARBA" id="ARBA00022840"/>
    </source>
</evidence>
<feature type="compositionally biased region" description="Polar residues" evidence="10">
    <location>
        <begin position="506"/>
        <end position="518"/>
    </location>
</feature>
<evidence type="ECO:0000256" key="9">
    <source>
        <dbReference type="SAM" id="Coils"/>
    </source>
</evidence>
<evidence type="ECO:0000256" key="2">
    <source>
        <dbReference type="ARBA" id="ARBA00022701"/>
    </source>
</evidence>
<dbReference type="PROSITE" id="PS00411">
    <property type="entry name" value="KINESIN_MOTOR_1"/>
    <property type="match status" value="1"/>
</dbReference>
<dbReference type="Pfam" id="PF00225">
    <property type="entry name" value="Kinesin"/>
    <property type="match status" value="1"/>
</dbReference>
<keyword evidence="7" id="KW-0963">Cytoplasm</keyword>
<dbReference type="PROSITE" id="PS50067">
    <property type="entry name" value="KINESIN_MOTOR_2"/>
    <property type="match status" value="1"/>
</dbReference>
<keyword evidence="5 9" id="KW-0175">Coiled coil</keyword>
<keyword evidence="13" id="KW-1185">Reference proteome</keyword>
<dbReference type="PANTHER" id="PTHR47968">
    <property type="entry name" value="CENTROMERE PROTEIN E"/>
    <property type="match status" value="1"/>
</dbReference>
<feature type="coiled-coil region" evidence="9">
    <location>
        <begin position="584"/>
        <end position="611"/>
    </location>
</feature>
<protein>
    <submittedName>
        <fullName evidence="12">KIF6-like protein</fullName>
    </submittedName>
</protein>
<keyword evidence="6" id="KW-0505">Motor protein</keyword>
<gene>
    <name evidence="12" type="ORF">MAR_009509</name>
</gene>
<evidence type="ECO:0000256" key="8">
    <source>
        <dbReference type="PROSITE-ProRule" id="PRU00283"/>
    </source>
</evidence>
<evidence type="ECO:0000256" key="5">
    <source>
        <dbReference type="ARBA" id="ARBA00023054"/>
    </source>
</evidence>
<feature type="compositionally biased region" description="Acidic residues" evidence="10">
    <location>
        <begin position="785"/>
        <end position="802"/>
    </location>
</feature>
<feature type="compositionally biased region" description="Basic and acidic residues" evidence="10">
    <location>
        <begin position="808"/>
        <end position="828"/>
    </location>
</feature>
<dbReference type="Proteomes" id="UP001164746">
    <property type="component" value="Chromosome 4"/>
</dbReference>
<organism evidence="12 13">
    <name type="scientific">Mya arenaria</name>
    <name type="common">Soft-shell clam</name>
    <dbReference type="NCBI Taxonomy" id="6604"/>
    <lineage>
        <taxon>Eukaryota</taxon>
        <taxon>Metazoa</taxon>
        <taxon>Spiralia</taxon>
        <taxon>Lophotrochozoa</taxon>
        <taxon>Mollusca</taxon>
        <taxon>Bivalvia</taxon>
        <taxon>Autobranchia</taxon>
        <taxon>Heteroconchia</taxon>
        <taxon>Euheterodonta</taxon>
        <taxon>Imparidentia</taxon>
        <taxon>Neoheterodontei</taxon>
        <taxon>Myida</taxon>
        <taxon>Myoidea</taxon>
        <taxon>Myidae</taxon>
        <taxon>Mya</taxon>
    </lineage>
</organism>
<evidence type="ECO:0000256" key="7">
    <source>
        <dbReference type="ARBA" id="ARBA00023212"/>
    </source>
</evidence>
<comment type="caution">
    <text evidence="8">Lacks conserved residue(s) required for the propagation of feature annotation.</text>
</comment>
<evidence type="ECO:0000256" key="10">
    <source>
        <dbReference type="SAM" id="MobiDB-lite"/>
    </source>
</evidence>
<feature type="compositionally biased region" description="Basic and acidic residues" evidence="10">
    <location>
        <begin position="917"/>
        <end position="943"/>
    </location>
</feature>
<dbReference type="InterPro" id="IPR027417">
    <property type="entry name" value="P-loop_NTPase"/>
</dbReference>
<accession>A0ABY7E727</accession>
<keyword evidence="3" id="KW-0547">Nucleotide-binding</keyword>
<feature type="region of interest" description="Disordered" evidence="10">
    <location>
        <begin position="447"/>
        <end position="545"/>
    </location>
</feature>
<feature type="compositionally biased region" description="Polar residues" evidence="10">
    <location>
        <begin position="858"/>
        <end position="886"/>
    </location>
</feature>
<evidence type="ECO:0000256" key="1">
    <source>
        <dbReference type="ARBA" id="ARBA00004245"/>
    </source>
</evidence>
<dbReference type="InterPro" id="IPR036961">
    <property type="entry name" value="Kinesin_motor_dom_sf"/>
</dbReference>
<evidence type="ECO:0000256" key="6">
    <source>
        <dbReference type="ARBA" id="ARBA00023175"/>
    </source>
</evidence>
<feature type="coiled-coil region" evidence="9">
    <location>
        <begin position="360"/>
        <end position="387"/>
    </location>
</feature>
<dbReference type="SMART" id="SM00129">
    <property type="entry name" value="KISc"/>
    <property type="match status" value="1"/>
</dbReference>
<name>A0ABY7E727_MYAAR</name>
<feature type="domain" description="Kinesin motor" evidence="11">
    <location>
        <begin position="3"/>
        <end position="351"/>
    </location>
</feature>
<reference evidence="12" key="1">
    <citation type="submission" date="2022-11" db="EMBL/GenBank/DDBJ databases">
        <title>Centuries of genome instability and evolution in soft-shell clam transmissible cancer (bioRxiv).</title>
        <authorList>
            <person name="Hart S.F.M."/>
            <person name="Yonemitsu M.A."/>
            <person name="Giersch R.M."/>
            <person name="Beal B.F."/>
            <person name="Arriagada G."/>
            <person name="Davis B.W."/>
            <person name="Ostrander E.A."/>
            <person name="Goff S.P."/>
            <person name="Metzger M.J."/>
        </authorList>
    </citation>
    <scope>NUCLEOTIDE SEQUENCE</scope>
    <source>
        <strain evidence="12">MELC-2E11</strain>
        <tissue evidence="12">Siphon/mantle</tissue>
    </source>
</reference>
<feature type="compositionally biased region" description="Polar residues" evidence="10">
    <location>
        <begin position="527"/>
        <end position="545"/>
    </location>
</feature>
<keyword evidence="4" id="KW-0067">ATP-binding</keyword>
<sequence>MPNIKTFCRIKPTSLTYPEHETSNSTLYLRVPELLKDFNSNSKGSRSTINHEFNFDHIFMQDASQQDVFDVAALEIVKGFLNGYNGTIFAYGQTALSMVYKELEKRSQEDLSVHISYLEIYQDVAYDLLNPGARIQGSFVTPFPKVTIVEGPSGSCIVRNQTNHLAASEDVAQSLLLQGQANRKVAATAVHDRSSRSHAVFSIQLTAKKIDSDTIVRSKLHLVDLAGSERVAKTRVLGHQLTEAKSINLSLHYLETVIVALQEEALNKDKAGRTRTAVGNRKYQFVGRPLSADALRGPRHVPYRNSQLTMLLRDSLGGNCMTSMIATISLETSNLGESISTCRFAGRVACIANAVSRNEELDEKSLIRKLRKRIAELETELACLRLSQESGEIRMVLTEEDKVMCVEVVNQYLAGKISDPISAGITNPHKFRECLKILKRVISQRLDPNNNHQTVPGLEGPPENGDAEPMEVIQRHNAQKLREEGDGQRTYPKSTPKPRNIHRSASFDTTTTGGNSRGVSREESRQGRQQTTQAWTDESRVSTADTGERLWTANSKKDPETLSQLLNESDVANTPFDKKRVQEIKKLNSKVEKLHHERTEQEQQVMEMKMQLHVATAQVTDQAAYIKQLLSTEADSALIEQERLVEKQLKRRRERYERQLEYITFRKDQLKQRAEGKEVQMTDAQLTSMQEKFGQFRKRDGSLNTRQVFAMLKTEERKQSRAKTHVEREKIMAKANLMEMKELATRQKLRELKEAMASGKPIHATSQFDNSGYQNGHVNGHVENEPQETEEERNNENGEDIEGMMKNPSRDHTFVNDERANRSNDTHMPKSSSAPQMAGMPSSDFYSKRKSEKDPTSKWESSYSRPTTPSNLAFQQNDSKPSQSELNDSKAIEEDNERLTKPERKNVLSEEDLLEIQSKKYENELDRSRTRRNNERMREDKRTYMPSEYVNGISNGEAFDARKMNLSAKNFDSALNSMLGQENSKLLPDNTEYEQYARTSKYRPNPYLEPQKAPSASRSKGQRSGKEQSRETRSLDRAKSDQEAMEPPSSAPKKFRDAPPPSRGRKPKPRPATTGGFDHERFEPTAPWKDFGLVPRTRKEGFDMQKFLMSASFNTSGNSTIIVDPEDDQPHRVKAMDDQEREKTYMSKATVERNRVNRIRKARMSAEIIQRAWRRYIMKKRLSDRRRR</sequence>
<keyword evidence="2" id="KW-0493">Microtubule</keyword>
<dbReference type="PRINTS" id="PR00380">
    <property type="entry name" value="KINESINHEAVY"/>
</dbReference>
<keyword evidence="7" id="KW-0206">Cytoskeleton</keyword>
<dbReference type="SUPFAM" id="SSF52540">
    <property type="entry name" value="P-loop containing nucleoside triphosphate hydrolases"/>
    <property type="match status" value="1"/>
</dbReference>
<feature type="coiled-coil region" evidence="9">
    <location>
        <begin position="639"/>
        <end position="687"/>
    </location>
</feature>
<dbReference type="InterPro" id="IPR027640">
    <property type="entry name" value="Kinesin-like_fam"/>
</dbReference>
<evidence type="ECO:0000256" key="3">
    <source>
        <dbReference type="ARBA" id="ARBA00022741"/>
    </source>
</evidence>
<comment type="subcellular location">
    <subcellularLocation>
        <location evidence="1">Cytoplasm</location>
        <location evidence="1">Cytoskeleton</location>
    </subcellularLocation>
</comment>
<dbReference type="PANTHER" id="PTHR47968:SF36">
    <property type="entry name" value="KINESIN HEAVY CHAIN ISOFORM X1"/>
    <property type="match status" value="1"/>
</dbReference>